<protein>
    <submittedName>
        <fullName evidence="2">Uncharacterized protein</fullName>
    </submittedName>
</protein>
<evidence type="ECO:0000313" key="2">
    <source>
        <dbReference type="EMBL" id="KGE12392.1"/>
    </source>
</evidence>
<keyword evidence="1" id="KW-0812">Transmembrane</keyword>
<feature type="transmembrane region" description="Helical" evidence="1">
    <location>
        <begin position="44"/>
        <end position="65"/>
    </location>
</feature>
<dbReference type="EMBL" id="JJMU01000072">
    <property type="protein sequence ID" value="KGE12392.1"/>
    <property type="molecule type" value="Genomic_DNA"/>
</dbReference>
<comment type="caution">
    <text evidence="2">The sequence shown here is derived from an EMBL/GenBank/DDBJ whole genome shotgun (WGS) entry which is preliminary data.</text>
</comment>
<keyword evidence="3" id="KW-1185">Reference proteome</keyword>
<dbReference type="AlphaFoldDB" id="A0A0B8SYM8"/>
<keyword evidence="1" id="KW-0472">Membrane</keyword>
<organism evidence="2 3">
    <name type="scientific">Sphingobacterium deserti</name>
    <dbReference type="NCBI Taxonomy" id="1229276"/>
    <lineage>
        <taxon>Bacteria</taxon>
        <taxon>Pseudomonadati</taxon>
        <taxon>Bacteroidota</taxon>
        <taxon>Sphingobacteriia</taxon>
        <taxon>Sphingobacteriales</taxon>
        <taxon>Sphingobacteriaceae</taxon>
        <taxon>Sphingobacterium</taxon>
    </lineage>
</organism>
<reference evidence="3" key="1">
    <citation type="submission" date="2014-04" db="EMBL/GenBank/DDBJ databases">
        <title>Whole-Genome optical mapping and complete genome sequence of Sphingobacterium deserti sp. nov., a new spaces isolated from desert in the west of China.</title>
        <authorList>
            <person name="Teng C."/>
            <person name="Zhou Z."/>
            <person name="Li X."/>
            <person name="Chen M."/>
            <person name="Lin M."/>
            <person name="Wang L."/>
            <person name="Su S."/>
            <person name="Zhang C."/>
            <person name="Zhang W."/>
        </authorList>
    </citation>
    <scope>NUCLEOTIDE SEQUENCE [LARGE SCALE GENOMIC DNA]</scope>
    <source>
        <strain evidence="3">ACCC05744</strain>
    </source>
</reference>
<accession>A0A0B8SYM8</accession>
<proteinExistence type="predicted"/>
<name>A0A0B8SYM8_9SPHI</name>
<evidence type="ECO:0000256" key="1">
    <source>
        <dbReference type="SAM" id="Phobius"/>
    </source>
</evidence>
<evidence type="ECO:0000313" key="3">
    <source>
        <dbReference type="Proteomes" id="UP000031802"/>
    </source>
</evidence>
<keyword evidence="1" id="KW-1133">Transmembrane helix</keyword>
<dbReference type="Proteomes" id="UP000031802">
    <property type="component" value="Unassembled WGS sequence"/>
</dbReference>
<feature type="transmembrane region" description="Helical" evidence="1">
    <location>
        <begin position="71"/>
        <end position="92"/>
    </location>
</feature>
<gene>
    <name evidence="2" type="ORF">DI53_3881</name>
</gene>
<reference evidence="2 3" key="2">
    <citation type="journal article" date="2015" name="PLoS ONE">
        <title>Whole-Genome Optical Mapping and Finished Genome Sequence of Sphingobacterium deserti sp. nov., a New Species Isolated from the Western Desert of China.</title>
        <authorList>
            <person name="Teng C."/>
            <person name="Zhou Z."/>
            <person name="Molnar I."/>
            <person name="Li X."/>
            <person name="Tang R."/>
            <person name="Chen M."/>
            <person name="Wang L."/>
            <person name="Su S."/>
            <person name="Zhang W."/>
            <person name="Lin M."/>
        </authorList>
    </citation>
    <scope>NUCLEOTIDE SEQUENCE [LARGE SCALE GENOMIC DNA]</scope>
    <source>
        <strain evidence="3">ACCC05744</strain>
    </source>
</reference>
<sequence length="117" mass="13569">MERNDHYVEDIPLPQITIEPIASESSNTVIHKDFISLINQNKSVFLGFIKLLIVLVAVNVLYFLYDPKVLLDTLIFIFFINFAILCLLFYFCKSRNWNSEAKRHTARSRDKASKPSS</sequence>